<comment type="caution">
    <text evidence="2">The sequence shown here is derived from an EMBL/GenBank/DDBJ whole genome shotgun (WGS) entry which is preliminary data.</text>
</comment>
<organism evidence="2 3">
    <name type="scientific">Actinoplanes teichomyceticus</name>
    <dbReference type="NCBI Taxonomy" id="1867"/>
    <lineage>
        <taxon>Bacteria</taxon>
        <taxon>Bacillati</taxon>
        <taxon>Actinomycetota</taxon>
        <taxon>Actinomycetes</taxon>
        <taxon>Micromonosporales</taxon>
        <taxon>Micromonosporaceae</taxon>
        <taxon>Actinoplanes</taxon>
    </lineage>
</organism>
<dbReference type="Proteomes" id="UP000320239">
    <property type="component" value="Unassembled WGS sequence"/>
</dbReference>
<dbReference type="OrthoDB" id="3298555at2"/>
<sequence length="226" mass="22764">MSLTGLPLILLTGTLAVLVAAATVRGWRRPAIRIAGLILTEALIVAGAGLIANRSAGFYPSWRALGGAPDATVPTPVAPGRLDGALGGRGAVLGWAPPEAAGWRLAVRPQLVIPPDYPARPERTFPVVVALVGAPDAASLRRTAASAPGVLTLILRPTAGTTATALAALPGALARDVRSAGAPAVLATPRWAPLAAAWSGRPAVSGFAEAVRALPEPLAAPLRLPS</sequence>
<gene>
    <name evidence="2" type="ORF">FHX34_105342</name>
</gene>
<proteinExistence type="predicted"/>
<protein>
    <submittedName>
        <fullName evidence="2">Uncharacterized protein</fullName>
    </submittedName>
</protein>
<keyword evidence="3" id="KW-1185">Reference proteome</keyword>
<accession>A0A561VLI5</accession>
<keyword evidence="1" id="KW-0472">Membrane</keyword>
<dbReference type="RefSeq" id="WP_122978932.1">
    <property type="nucleotide sequence ID" value="NZ_BOMX01000092.1"/>
</dbReference>
<dbReference type="AlphaFoldDB" id="A0A561VLI5"/>
<keyword evidence="1" id="KW-0812">Transmembrane</keyword>
<evidence type="ECO:0000313" key="3">
    <source>
        <dbReference type="Proteomes" id="UP000320239"/>
    </source>
</evidence>
<evidence type="ECO:0000313" key="2">
    <source>
        <dbReference type="EMBL" id="TWG12475.1"/>
    </source>
</evidence>
<name>A0A561VLI5_ACTTI</name>
<feature type="transmembrane region" description="Helical" evidence="1">
    <location>
        <begin position="31"/>
        <end position="53"/>
    </location>
</feature>
<reference evidence="2 3" key="1">
    <citation type="submission" date="2019-06" db="EMBL/GenBank/DDBJ databases">
        <title>Sequencing the genomes of 1000 actinobacteria strains.</title>
        <authorList>
            <person name="Klenk H.-P."/>
        </authorList>
    </citation>
    <scope>NUCLEOTIDE SEQUENCE [LARGE SCALE GENOMIC DNA]</scope>
    <source>
        <strain evidence="2 3">DSM 43866</strain>
    </source>
</reference>
<keyword evidence="1" id="KW-1133">Transmembrane helix</keyword>
<evidence type="ECO:0000256" key="1">
    <source>
        <dbReference type="SAM" id="Phobius"/>
    </source>
</evidence>
<dbReference type="EMBL" id="VIWY01000005">
    <property type="protein sequence ID" value="TWG12475.1"/>
    <property type="molecule type" value="Genomic_DNA"/>
</dbReference>